<feature type="region of interest" description="Disordered" evidence="1">
    <location>
        <begin position="502"/>
        <end position="560"/>
    </location>
</feature>
<accession>A0A6A6ZA43</accession>
<feature type="region of interest" description="Disordered" evidence="1">
    <location>
        <begin position="202"/>
        <end position="272"/>
    </location>
</feature>
<dbReference type="AlphaFoldDB" id="A0A6A6ZA43"/>
<sequence>MASTSPPNPGTSPIDPQLFETMFQPNTAGSDSNPEQMIGAKRGWAEELGHSEFISDDVAQLSEPKAKRQKLEMADMKVEDIPDAWQSEVVAMLKQMFPSRMIRDIYQLYTTTYRGNYTATLEHLVLLPDEPQQAQRSQMHEQGVTRSDAFSMAPYPQQHIKLPISGPQIPERASTQYPRMFNRTPSNGVYHTAYQAQFQGPETLDAPSLGDHHPQQIALPRPGSAPTKSVVSNDFTAKSGTGTKASKARKPRKRKSAGDDEPGRGYDFMKKAPHQNHTLPNINCTLVEILVLLGHAHLNYDVANRLITNGLSYALHQFIVRSHRTKGALDRTTAPADAVLDEDDQLYSRNAILHSYQHAFRAGKDANNPVPGWTFRTHSQKISNENWDPRNISLTGIQPRGLTHCPPNQTFFPPKPVALESLLDDVDQIPQGDDAADLTRAVLFARDHPGTYKYPTDVGLAISDAGGPVRISANHIDGACIARWSPRLGKLRAESNRLKREAKGDLGSLDNIDQHNQHPITSEPSAVDTHVEEPPNGYTLGHANGSGPGEDLADPYGGHTPSLYFQDDASIGHRTLSPMAGIEFDSNGQKEESGNHTMVNNYQDSSPVLSNDILIYHRTLSARVMDHLNLGPDAENLHAQLGLLRDLPYPPADNNSVLSRCIRFAKHPSFSDIEWEGTPETLDTIVQFMELNTAQLPQDINNTPLDAVFNDTMQH</sequence>
<keyword evidence="3" id="KW-1185">Reference proteome</keyword>
<reference evidence="2 4" key="1">
    <citation type="journal article" date="2020" name="Stud. Mycol.">
        <title>101 Dothideomycetes genomes: a test case for predicting lifestyles and emergence of pathogens.</title>
        <authorList>
            <person name="Haridas S."/>
            <person name="Albert R."/>
            <person name="Binder M."/>
            <person name="Bloem J."/>
            <person name="Labutti K."/>
            <person name="Salamov A."/>
            <person name="Andreopoulos B."/>
            <person name="Baker S."/>
            <person name="Barry K."/>
            <person name="Bills G."/>
            <person name="Bluhm B."/>
            <person name="Cannon C."/>
            <person name="Castanera R."/>
            <person name="Culley D."/>
            <person name="Daum C."/>
            <person name="Ezra D."/>
            <person name="Gonzalez J."/>
            <person name="Henrissat B."/>
            <person name="Kuo A."/>
            <person name="Liang C."/>
            <person name="Lipzen A."/>
            <person name="Lutzoni F."/>
            <person name="Magnuson J."/>
            <person name="Mondo S."/>
            <person name="Nolan M."/>
            <person name="Ohm R."/>
            <person name="Pangilinan J."/>
            <person name="Park H.-J."/>
            <person name="Ramirez L."/>
            <person name="Alfaro M."/>
            <person name="Sun H."/>
            <person name="Tritt A."/>
            <person name="Yoshinaga Y."/>
            <person name="Zwiers L.-H."/>
            <person name="Turgeon B."/>
            <person name="Goodwin S."/>
            <person name="Spatafora J."/>
            <person name="Crous P."/>
            <person name="Grigoriev I."/>
        </authorList>
    </citation>
    <scope>NUCLEOTIDE SEQUENCE</scope>
    <source>
        <strain evidence="2 4">CBS 304.34</strain>
    </source>
</reference>
<proteinExistence type="predicted"/>
<dbReference type="GeneID" id="54467296"/>
<evidence type="ECO:0000313" key="3">
    <source>
        <dbReference type="Proteomes" id="UP000504636"/>
    </source>
</evidence>
<evidence type="ECO:0000313" key="4">
    <source>
        <dbReference type="RefSeq" id="XP_033584118.1"/>
    </source>
</evidence>
<dbReference type="EMBL" id="MU003692">
    <property type="protein sequence ID" value="KAF2817154.1"/>
    <property type="molecule type" value="Genomic_DNA"/>
</dbReference>
<evidence type="ECO:0000313" key="2">
    <source>
        <dbReference type="EMBL" id="KAF2817154.1"/>
    </source>
</evidence>
<dbReference type="RefSeq" id="XP_033584118.1">
    <property type="nucleotide sequence ID" value="XM_033726403.1"/>
</dbReference>
<feature type="region of interest" description="Disordered" evidence="1">
    <location>
        <begin position="580"/>
        <end position="603"/>
    </location>
</feature>
<protein>
    <submittedName>
        <fullName evidence="2 4">Uncharacterized protein</fullName>
    </submittedName>
</protein>
<name>A0A6A6ZA43_9PEZI</name>
<dbReference type="Proteomes" id="UP000504636">
    <property type="component" value="Unplaced"/>
</dbReference>
<dbReference type="OrthoDB" id="3795517at2759"/>
<gene>
    <name evidence="2 4" type="ORF">BDZ99DRAFT_529427</name>
</gene>
<feature type="compositionally biased region" description="Basic and acidic residues" evidence="1">
    <location>
        <begin position="256"/>
        <end position="270"/>
    </location>
</feature>
<feature type="compositionally biased region" description="Polar residues" evidence="1">
    <location>
        <begin position="226"/>
        <end position="243"/>
    </location>
</feature>
<evidence type="ECO:0000256" key="1">
    <source>
        <dbReference type="SAM" id="MobiDB-lite"/>
    </source>
</evidence>
<feature type="compositionally biased region" description="Basic residues" evidence="1">
    <location>
        <begin position="246"/>
        <end position="255"/>
    </location>
</feature>
<reference evidence="4" key="2">
    <citation type="submission" date="2020-04" db="EMBL/GenBank/DDBJ databases">
        <authorList>
            <consortium name="NCBI Genome Project"/>
        </authorList>
    </citation>
    <scope>NUCLEOTIDE SEQUENCE</scope>
    <source>
        <strain evidence="4">CBS 304.34</strain>
    </source>
</reference>
<reference evidence="4" key="3">
    <citation type="submission" date="2025-04" db="UniProtKB">
        <authorList>
            <consortium name="RefSeq"/>
        </authorList>
    </citation>
    <scope>IDENTIFICATION</scope>
    <source>
        <strain evidence="4">CBS 304.34</strain>
    </source>
</reference>
<organism evidence="2">
    <name type="scientific">Mytilinidion resinicola</name>
    <dbReference type="NCBI Taxonomy" id="574789"/>
    <lineage>
        <taxon>Eukaryota</taxon>
        <taxon>Fungi</taxon>
        <taxon>Dikarya</taxon>
        <taxon>Ascomycota</taxon>
        <taxon>Pezizomycotina</taxon>
        <taxon>Dothideomycetes</taxon>
        <taxon>Pleosporomycetidae</taxon>
        <taxon>Mytilinidiales</taxon>
        <taxon>Mytilinidiaceae</taxon>
        <taxon>Mytilinidion</taxon>
    </lineage>
</organism>